<accession>A0A5P5X5S0</accession>
<dbReference type="Gene3D" id="3.40.50.2000">
    <property type="entry name" value="Glycogen Phosphorylase B"/>
    <property type="match status" value="2"/>
</dbReference>
<feature type="domain" description="Glycosyl transferase family 1" evidence="1">
    <location>
        <begin position="188"/>
        <end position="349"/>
    </location>
</feature>
<proteinExistence type="predicted"/>
<dbReference type="Pfam" id="PF00534">
    <property type="entry name" value="Glycos_transf_1"/>
    <property type="match status" value="1"/>
</dbReference>
<dbReference type="InterPro" id="IPR001296">
    <property type="entry name" value="Glyco_trans_1"/>
</dbReference>
<dbReference type="SUPFAM" id="SSF53756">
    <property type="entry name" value="UDP-Glycosyltransferase/glycogen phosphorylase"/>
    <property type="match status" value="1"/>
</dbReference>
<dbReference type="AlphaFoldDB" id="A0A5P5X5S0"/>
<dbReference type="GO" id="GO:1901135">
    <property type="term" value="P:carbohydrate derivative metabolic process"/>
    <property type="evidence" value="ECO:0007669"/>
    <property type="project" value="UniProtKB-ARBA"/>
</dbReference>
<dbReference type="Pfam" id="PF13477">
    <property type="entry name" value="Glyco_trans_4_2"/>
    <property type="match status" value="1"/>
</dbReference>
<dbReference type="PANTHER" id="PTHR12526:SF638">
    <property type="entry name" value="SPORE COAT PROTEIN SA"/>
    <property type="match status" value="1"/>
</dbReference>
<dbReference type="GO" id="GO:0016757">
    <property type="term" value="F:glycosyltransferase activity"/>
    <property type="evidence" value="ECO:0007669"/>
    <property type="project" value="InterPro"/>
</dbReference>
<gene>
    <name evidence="4" type="primary">rfaB</name>
    <name evidence="3" type="ORF">IB292_04315</name>
</gene>
<protein>
    <submittedName>
        <fullName evidence="4">Glycosyl transferase</fullName>
    </submittedName>
    <submittedName>
        <fullName evidence="3">Glycosyltransferase family 4 protein</fullName>
    </submittedName>
</protein>
<dbReference type="InterPro" id="IPR028098">
    <property type="entry name" value="Glyco_trans_4-like_N"/>
</dbReference>
<keyword evidence="4" id="KW-0808">Transferase</keyword>
<evidence type="ECO:0000259" key="2">
    <source>
        <dbReference type="Pfam" id="PF13477"/>
    </source>
</evidence>
<dbReference type="RefSeq" id="WP_078533972.1">
    <property type="nucleotide sequence ID" value="NZ_CP064041.1"/>
</dbReference>
<reference evidence="4" key="1">
    <citation type="journal article" date="2019" name="Int. J. Food Microbiol.">
        <title>Developing a novel molecular serotyping system based on capsular polysaccharide synthesis gene clusters of Vibrio parahaemolyticus.</title>
        <authorList>
            <person name="Pang Y."/>
            <person name="Guo X."/>
            <person name="Tian X."/>
            <person name="Liu F."/>
            <person name="Wang L."/>
            <person name="Wu J."/>
            <person name="Zhang S."/>
            <person name="Li S."/>
            <person name="Liu B."/>
        </authorList>
    </citation>
    <scope>NUCLEOTIDE SEQUENCE</scope>
    <source>
        <strain evidence="4">G3552</strain>
    </source>
</reference>
<dbReference type="EMBL" id="MK473652">
    <property type="protein sequence ID" value="QFF90569.1"/>
    <property type="molecule type" value="Genomic_DNA"/>
</dbReference>
<dbReference type="Proteomes" id="UP000726777">
    <property type="component" value="Unassembled WGS sequence"/>
</dbReference>
<reference evidence="3" key="2">
    <citation type="submission" date="2020-09" db="EMBL/GenBank/DDBJ databases">
        <title>Genome sequence of Vibrio parahaemolyticus isolates.</title>
        <authorList>
            <person name="Hammerl J.A."/>
            <person name="Strauch E."/>
        </authorList>
    </citation>
    <scope>NUCLEOTIDE SEQUENCE</scope>
    <source>
        <strain evidence="3">17-VB00146</strain>
    </source>
</reference>
<evidence type="ECO:0000313" key="3">
    <source>
        <dbReference type="EMBL" id="MCC3804258.1"/>
    </source>
</evidence>
<name>A0A5P5X5S0_VIBPH</name>
<evidence type="ECO:0000259" key="1">
    <source>
        <dbReference type="Pfam" id="PF00534"/>
    </source>
</evidence>
<dbReference type="EMBL" id="JACVHL010000003">
    <property type="protein sequence ID" value="MCC3804258.1"/>
    <property type="molecule type" value="Genomic_DNA"/>
</dbReference>
<dbReference type="PANTHER" id="PTHR12526">
    <property type="entry name" value="GLYCOSYLTRANSFERASE"/>
    <property type="match status" value="1"/>
</dbReference>
<evidence type="ECO:0000313" key="4">
    <source>
        <dbReference type="EMBL" id="QFF90569.1"/>
    </source>
</evidence>
<sequence length="379" mass="41981">MKFLFVVNSSCFFKSHFLHLALAVKSKGHDIYIAAGDDKQRKYFESLGFGFDLLPMSRSGKNIFSELVTLNAIRKIFSKYRPDYVHAFTIKPVLYGGVVNKVLLNFRPKKMVFSVTGLGSASMSDNIGGKLLWKILKLVYKFIFSAKNTSVIFENSDDQNLFLRFNVVKENSYIVNGAGVDVNEFSPSSDKPNPVKVILVARLLKDKGVREFIDAGCILNEKKVPVELLLVGATDLDNPSSMTDDEIDLASTSGNVQVLGFKTDVAECYRNANIACLPSYREGLPKSLIEAASCGLPIITTDVPGCRQMVHGGENGILVPVKDSVSLAQAIETLVNNADMRINMGIRSREIAEHKYSKETIISSFFCIYDLDEDSCHEL</sequence>
<feature type="domain" description="Glycosyltransferase subfamily 4-like N-terminal" evidence="2">
    <location>
        <begin position="4"/>
        <end position="145"/>
    </location>
</feature>
<dbReference type="CDD" id="cd03808">
    <property type="entry name" value="GT4_CapM-like"/>
    <property type="match status" value="1"/>
</dbReference>
<organism evidence="4">
    <name type="scientific">Vibrio parahaemolyticus</name>
    <dbReference type="NCBI Taxonomy" id="670"/>
    <lineage>
        <taxon>Bacteria</taxon>
        <taxon>Pseudomonadati</taxon>
        <taxon>Pseudomonadota</taxon>
        <taxon>Gammaproteobacteria</taxon>
        <taxon>Vibrionales</taxon>
        <taxon>Vibrionaceae</taxon>
        <taxon>Vibrio</taxon>
    </lineage>
</organism>